<keyword evidence="3" id="KW-1185">Reference proteome</keyword>
<accession>A0A6A6XUX6</accession>
<sequence>MKPLSRNAPVLMWRRRGGGAARWAPSTLHAPRSSCGSPPQRRARGQRGRRRRAGGRRGPWTAQRSGPGRHGDSRSLARSRRRSGRGRGGMRRPLAQVGGFVWGGRARDAHIGAGAAGARPPAVL</sequence>
<reference evidence="2" key="1">
    <citation type="journal article" date="2020" name="Stud. Mycol.">
        <title>101 Dothideomycetes genomes: a test case for predicting lifestyles and emergence of pathogens.</title>
        <authorList>
            <person name="Haridas S."/>
            <person name="Albert R."/>
            <person name="Binder M."/>
            <person name="Bloem J."/>
            <person name="Labutti K."/>
            <person name="Salamov A."/>
            <person name="Andreopoulos B."/>
            <person name="Baker S."/>
            <person name="Barry K."/>
            <person name="Bills G."/>
            <person name="Bluhm B."/>
            <person name="Cannon C."/>
            <person name="Castanera R."/>
            <person name="Culley D."/>
            <person name="Daum C."/>
            <person name="Ezra D."/>
            <person name="Gonzalez J."/>
            <person name="Henrissat B."/>
            <person name="Kuo A."/>
            <person name="Liang C."/>
            <person name="Lipzen A."/>
            <person name="Lutzoni F."/>
            <person name="Magnuson J."/>
            <person name="Mondo S."/>
            <person name="Nolan M."/>
            <person name="Ohm R."/>
            <person name="Pangilinan J."/>
            <person name="Park H.-J."/>
            <person name="Ramirez L."/>
            <person name="Alfaro M."/>
            <person name="Sun H."/>
            <person name="Tritt A."/>
            <person name="Yoshinaga Y."/>
            <person name="Zwiers L.-H."/>
            <person name="Turgeon B."/>
            <person name="Goodwin S."/>
            <person name="Spatafora J."/>
            <person name="Crous P."/>
            <person name="Grigoriev I."/>
        </authorList>
    </citation>
    <scope>NUCLEOTIDE SEQUENCE</scope>
    <source>
        <strain evidence="2">CBS 109.77</strain>
    </source>
</reference>
<name>A0A6A6XUX6_9PLEO</name>
<feature type="compositionally biased region" description="Basic residues" evidence="1">
    <location>
        <begin position="77"/>
        <end position="90"/>
    </location>
</feature>
<proteinExistence type="predicted"/>
<organism evidence="2 3">
    <name type="scientific">Melanomma pulvis-pyrius CBS 109.77</name>
    <dbReference type="NCBI Taxonomy" id="1314802"/>
    <lineage>
        <taxon>Eukaryota</taxon>
        <taxon>Fungi</taxon>
        <taxon>Dikarya</taxon>
        <taxon>Ascomycota</taxon>
        <taxon>Pezizomycotina</taxon>
        <taxon>Dothideomycetes</taxon>
        <taxon>Pleosporomycetidae</taxon>
        <taxon>Pleosporales</taxon>
        <taxon>Melanommataceae</taxon>
        <taxon>Melanomma</taxon>
    </lineage>
</organism>
<evidence type="ECO:0000256" key="1">
    <source>
        <dbReference type="SAM" id="MobiDB-lite"/>
    </source>
</evidence>
<dbReference type="EMBL" id="MU001762">
    <property type="protein sequence ID" value="KAF2799564.1"/>
    <property type="molecule type" value="Genomic_DNA"/>
</dbReference>
<feature type="region of interest" description="Disordered" evidence="1">
    <location>
        <begin position="1"/>
        <end position="95"/>
    </location>
</feature>
<evidence type="ECO:0000313" key="3">
    <source>
        <dbReference type="Proteomes" id="UP000799757"/>
    </source>
</evidence>
<evidence type="ECO:0000313" key="2">
    <source>
        <dbReference type="EMBL" id="KAF2799564.1"/>
    </source>
</evidence>
<feature type="compositionally biased region" description="Basic residues" evidence="1">
    <location>
        <begin position="41"/>
        <end position="55"/>
    </location>
</feature>
<dbReference type="AlphaFoldDB" id="A0A6A6XUX6"/>
<dbReference type="Proteomes" id="UP000799757">
    <property type="component" value="Unassembled WGS sequence"/>
</dbReference>
<gene>
    <name evidence="2" type="ORF">K505DRAFT_58129</name>
</gene>
<protein>
    <submittedName>
        <fullName evidence="2">Uncharacterized protein</fullName>
    </submittedName>
</protein>